<accession>A0A842HT95</accession>
<dbReference type="AlphaFoldDB" id="A0A842HT95"/>
<feature type="signal peptide" evidence="2">
    <location>
        <begin position="1"/>
        <end position="22"/>
    </location>
</feature>
<dbReference type="PANTHER" id="PTHR35869">
    <property type="entry name" value="OUTER-MEMBRANE LIPOPROTEIN CARRIER PROTEIN"/>
    <property type="match status" value="1"/>
</dbReference>
<dbReference type="Proteomes" id="UP000564378">
    <property type="component" value="Unassembled WGS sequence"/>
</dbReference>
<evidence type="ECO:0000256" key="2">
    <source>
        <dbReference type="SAM" id="SignalP"/>
    </source>
</evidence>
<comment type="caution">
    <text evidence="3">The sequence shown here is derived from an EMBL/GenBank/DDBJ whole genome shotgun (WGS) entry which is preliminary data.</text>
</comment>
<sequence length="215" mass="23858">MHRLAAPTLATLMLAAAPIAIAGSVLLAPAPAEAQQDTLAQVQRHLRAVNTMEADFVESGRGGQAVRGRMSLKRPGKIRFQYEPGVNMLVVSDGRALTFVDYDVRQVQRWPIGDSPLSVLLNPERDISRFARVVSATGSEIRIRAHDPEHPEYGTITITFRRMASAPGGLMLQGWTVLDSQNNQTTINLANQRFGMAIADSTFRYRDPRPRNRRR</sequence>
<evidence type="ECO:0000256" key="1">
    <source>
        <dbReference type="ARBA" id="ARBA00022729"/>
    </source>
</evidence>
<evidence type="ECO:0000313" key="4">
    <source>
        <dbReference type="Proteomes" id="UP000564378"/>
    </source>
</evidence>
<proteinExistence type="predicted"/>
<gene>
    <name evidence="3" type="ORF">H6P80_01605</name>
</gene>
<protein>
    <submittedName>
        <fullName evidence="3">Outer membrane lipoprotein carrier protein LolA</fullName>
    </submittedName>
</protein>
<dbReference type="InterPro" id="IPR004564">
    <property type="entry name" value="OM_lipoprot_carrier_LolA-like"/>
</dbReference>
<keyword evidence="1 2" id="KW-0732">Signal</keyword>
<dbReference type="Gene3D" id="2.50.20.10">
    <property type="entry name" value="Lipoprotein localisation LolA/LolB/LppX"/>
    <property type="match status" value="1"/>
</dbReference>
<dbReference type="RefSeq" id="WP_185799599.1">
    <property type="nucleotide sequence ID" value="NZ_JACJVJ010000001.1"/>
</dbReference>
<keyword evidence="3" id="KW-0449">Lipoprotein</keyword>
<keyword evidence="4" id="KW-1185">Reference proteome</keyword>
<feature type="chain" id="PRO_5032549318" evidence="2">
    <location>
        <begin position="23"/>
        <end position="215"/>
    </location>
</feature>
<evidence type="ECO:0000313" key="3">
    <source>
        <dbReference type="EMBL" id="MBC2776306.1"/>
    </source>
</evidence>
<dbReference type="SUPFAM" id="SSF89392">
    <property type="entry name" value="Prokaryotic lipoproteins and lipoprotein localization factors"/>
    <property type="match status" value="1"/>
</dbReference>
<dbReference type="CDD" id="cd16325">
    <property type="entry name" value="LolA"/>
    <property type="match status" value="1"/>
</dbReference>
<dbReference type="Pfam" id="PF03548">
    <property type="entry name" value="LolA"/>
    <property type="match status" value="1"/>
</dbReference>
<reference evidence="3 4" key="1">
    <citation type="submission" date="2020-08" db="EMBL/GenBank/DDBJ databases">
        <title>Draft genome sequence of Parasphingopyxis sp. GrpM-11.</title>
        <authorList>
            <person name="Oh J."/>
            <person name="Roh D.-H."/>
        </authorList>
    </citation>
    <scope>NUCLEOTIDE SEQUENCE [LARGE SCALE GENOMIC DNA]</scope>
    <source>
        <strain evidence="3 4">GrpM-11</strain>
    </source>
</reference>
<organism evidence="3 4">
    <name type="scientific">Parasphingopyxis marina</name>
    <dbReference type="NCBI Taxonomy" id="2761622"/>
    <lineage>
        <taxon>Bacteria</taxon>
        <taxon>Pseudomonadati</taxon>
        <taxon>Pseudomonadota</taxon>
        <taxon>Alphaproteobacteria</taxon>
        <taxon>Sphingomonadales</taxon>
        <taxon>Sphingomonadaceae</taxon>
        <taxon>Parasphingopyxis</taxon>
    </lineage>
</organism>
<dbReference type="PANTHER" id="PTHR35869:SF1">
    <property type="entry name" value="OUTER-MEMBRANE LIPOPROTEIN CARRIER PROTEIN"/>
    <property type="match status" value="1"/>
</dbReference>
<name>A0A842HT95_9SPHN</name>
<dbReference type="InterPro" id="IPR029046">
    <property type="entry name" value="LolA/LolB/LppX"/>
</dbReference>
<dbReference type="EMBL" id="JACJVJ010000001">
    <property type="protein sequence ID" value="MBC2776306.1"/>
    <property type="molecule type" value="Genomic_DNA"/>
</dbReference>